<evidence type="ECO:0000256" key="9">
    <source>
        <dbReference type="RuleBase" id="RU003756"/>
    </source>
</evidence>
<dbReference type="InterPro" id="IPR007861">
    <property type="entry name" value="DNA_mismatch_repair_MutS_clamp"/>
</dbReference>
<dbReference type="Pfam" id="PF01624">
    <property type="entry name" value="MutS_I"/>
    <property type="match status" value="1"/>
</dbReference>
<dbReference type="InterPro" id="IPR027417">
    <property type="entry name" value="P-loop_NTPase"/>
</dbReference>
<dbReference type="InterPro" id="IPR045076">
    <property type="entry name" value="MutS"/>
</dbReference>
<evidence type="ECO:0000256" key="5">
    <source>
        <dbReference type="ARBA" id="ARBA00022840"/>
    </source>
</evidence>
<keyword evidence="7 9" id="KW-0234">DNA repair</keyword>
<keyword evidence="8" id="KW-0539">Nucleus</keyword>
<evidence type="ECO:0000256" key="3">
    <source>
        <dbReference type="ARBA" id="ARBA00022741"/>
    </source>
</evidence>
<dbReference type="SMART" id="SM00533">
    <property type="entry name" value="MUTSd"/>
    <property type="match status" value="1"/>
</dbReference>
<evidence type="ECO:0000259" key="11">
    <source>
        <dbReference type="PROSITE" id="PS00486"/>
    </source>
</evidence>
<dbReference type="Proteomes" id="UP001642540">
    <property type="component" value="Unassembled WGS sequence"/>
</dbReference>
<protein>
    <recommendedName>
        <fullName evidence="11">DNA mismatch repair proteins mutS family domain-containing protein</fullName>
    </recommendedName>
</protein>
<sequence length="942" mass="105390">MGAGDDKDSADAASAGVYLTAFRKLPEQSATTVRFFEKNSDAETYIVFEKDALLASKEVYKTNAVIKTYGKGANKIDCVNINRTNFESWVRDLLLVKQYRVEVYVNSSSSKGRIDWVAQYKGSPGNLIQFEDLLFSNSEVTVNNGTLGVRVSYSADKNKTVGVAYVNMNEWQIHLFEFLDNDALTTFESIVVQLSPKEAVLPTSPTHAEDMAALKKILERNGVLVNDRKLNDFDAKDLTQDLTKLLKLKKDQNVAALPDLEKTMACSSLCGVIKYLDLLSGDVYLHQFAIVPYNFDLYAKMDSAACRALHLTLNNLEMSSGNETTLLSVLDKCRTSQGKRLLAQFLKQPLLDKDKLEERLDVVEALVEDVVLRQCLYEDHLRRIPDCQVLSRKLSRKRATLQDCYRGYTCISRLPNLLKDLEAHDGSKGHILASNFCEPIKSMLDDLNKFNEMVSTTLDIEMAEKGDFVVRPDFAESFQTLRSEMDEIEQKMADETYSVARDLGLDANKSIKLESNTQTGHFFRITLKEEKSIRNNPSYSIIHSTKGGVAFRNTQLERLSDRYRKKHHKYEEDQKEIVRDILDVAAGYSSCFQQLGHLISMLDVLTNFAVVSANSPSPFVRPILHSKGSGIIKLEGLRHPCVEAQPNINYIPNDINFVKDKSMFYIVTGPNMGGKSTFLRSVGIATLLAQVGCFVPASSAEVSIVDGILARVGAGDCLTKGVSTFMAEMIETSFILKTATADTLVLIDELGRGTSTYDGFGLCWAISEHLAKTGCFCVLATHFHELTSLAEEVKGVVNVHFSAVADENGLAMLYKLENGSCDRSFGIHVTKVTNFPPNVIKTAKSMAKKLEDFAQDEDKEDEEEAVKRRQREKMSGLEAIKQFKLSLKEAYEKYNSAMERSEIDENEAELKFQNSSENLLAEITEKATKNPYLKHLLDQSND</sequence>
<accession>A0ABP1QIJ3</accession>
<feature type="domain" description="DNA mismatch repair proteins mutS family" evidence="11">
    <location>
        <begin position="743"/>
        <end position="759"/>
    </location>
</feature>
<reference evidence="12 13" key="1">
    <citation type="submission" date="2024-08" db="EMBL/GenBank/DDBJ databases">
        <authorList>
            <person name="Cucini C."/>
            <person name="Frati F."/>
        </authorList>
    </citation>
    <scope>NUCLEOTIDE SEQUENCE [LARGE SCALE GENOMIC DNA]</scope>
</reference>
<dbReference type="SUPFAM" id="SSF52540">
    <property type="entry name" value="P-loop containing nucleoside triphosphate hydrolases"/>
    <property type="match status" value="1"/>
</dbReference>
<dbReference type="Pfam" id="PF05188">
    <property type="entry name" value="MutS_II"/>
    <property type="match status" value="1"/>
</dbReference>
<dbReference type="PANTHER" id="PTHR11361:SF35">
    <property type="entry name" value="DNA MISMATCH REPAIR PROTEIN MSH2"/>
    <property type="match status" value="1"/>
</dbReference>
<evidence type="ECO:0000256" key="2">
    <source>
        <dbReference type="ARBA" id="ARBA00006271"/>
    </source>
</evidence>
<name>A0ABP1QIJ3_9HEXA</name>
<feature type="coiled-coil region" evidence="10">
    <location>
        <begin position="880"/>
        <end position="911"/>
    </location>
</feature>
<evidence type="ECO:0000313" key="12">
    <source>
        <dbReference type="EMBL" id="CAL8100976.1"/>
    </source>
</evidence>
<comment type="subcellular location">
    <subcellularLocation>
        <location evidence="1">Nucleus</location>
    </subcellularLocation>
</comment>
<dbReference type="Pfam" id="PF05192">
    <property type="entry name" value="MutS_III"/>
    <property type="match status" value="1"/>
</dbReference>
<dbReference type="Pfam" id="PF05190">
    <property type="entry name" value="MutS_IV"/>
    <property type="match status" value="1"/>
</dbReference>
<evidence type="ECO:0000256" key="7">
    <source>
        <dbReference type="ARBA" id="ARBA00023204"/>
    </source>
</evidence>
<keyword evidence="6 9" id="KW-0238">DNA-binding</keyword>
<dbReference type="SMART" id="SM00534">
    <property type="entry name" value="MUTSac"/>
    <property type="match status" value="1"/>
</dbReference>
<organism evidence="12 13">
    <name type="scientific">Orchesella dallaii</name>
    <dbReference type="NCBI Taxonomy" id="48710"/>
    <lineage>
        <taxon>Eukaryota</taxon>
        <taxon>Metazoa</taxon>
        <taxon>Ecdysozoa</taxon>
        <taxon>Arthropoda</taxon>
        <taxon>Hexapoda</taxon>
        <taxon>Collembola</taxon>
        <taxon>Entomobryomorpha</taxon>
        <taxon>Entomobryoidea</taxon>
        <taxon>Orchesellidae</taxon>
        <taxon>Orchesellinae</taxon>
        <taxon>Orchesella</taxon>
    </lineage>
</organism>
<dbReference type="Gene3D" id="1.10.1420.10">
    <property type="match status" value="2"/>
</dbReference>
<evidence type="ECO:0000256" key="1">
    <source>
        <dbReference type="ARBA" id="ARBA00004123"/>
    </source>
</evidence>
<dbReference type="EMBL" id="CAXLJM020000033">
    <property type="protein sequence ID" value="CAL8100976.1"/>
    <property type="molecule type" value="Genomic_DNA"/>
</dbReference>
<evidence type="ECO:0000256" key="6">
    <source>
        <dbReference type="ARBA" id="ARBA00023125"/>
    </source>
</evidence>
<keyword evidence="13" id="KW-1185">Reference proteome</keyword>
<dbReference type="InterPro" id="IPR036187">
    <property type="entry name" value="DNA_mismatch_repair_MutS_sf"/>
</dbReference>
<dbReference type="InterPro" id="IPR007860">
    <property type="entry name" value="DNA_mmatch_repair_MutS_con_dom"/>
</dbReference>
<keyword evidence="5" id="KW-0067">ATP-binding</keyword>
<proteinExistence type="inferred from homology"/>
<dbReference type="PIRSF" id="PIRSF005813">
    <property type="entry name" value="MSH2"/>
    <property type="match status" value="1"/>
</dbReference>
<dbReference type="InterPro" id="IPR007695">
    <property type="entry name" value="DNA_mismatch_repair_MutS-lik_N"/>
</dbReference>
<gene>
    <name evidence="12" type="ORF">ODALV1_LOCUS10693</name>
</gene>
<dbReference type="Gene3D" id="3.40.1170.10">
    <property type="entry name" value="DNA repair protein MutS, domain I"/>
    <property type="match status" value="1"/>
</dbReference>
<dbReference type="InterPro" id="IPR007696">
    <property type="entry name" value="DNA_mismatch_repair_MutS_core"/>
</dbReference>
<keyword evidence="4 9" id="KW-0227">DNA damage</keyword>
<comment type="function">
    <text evidence="9">Component of the post-replicative DNA mismatch repair system (MMR).</text>
</comment>
<dbReference type="InterPro" id="IPR036678">
    <property type="entry name" value="MutS_con_dom_sf"/>
</dbReference>
<dbReference type="Pfam" id="PF00488">
    <property type="entry name" value="MutS_V"/>
    <property type="match status" value="1"/>
</dbReference>
<comment type="caution">
    <text evidence="12">The sequence shown here is derived from an EMBL/GenBank/DDBJ whole genome shotgun (WGS) entry which is preliminary data.</text>
</comment>
<evidence type="ECO:0000256" key="4">
    <source>
        <dbReference type="ARBA" id="ARBA00022763"/>
    </source>
</evidence>
<dbReference type="InterPro" id="IPR011184">
    <property type="entry name" value="DNA_mismatch_repair_Msh2"/>
</dbReference>
<dbReference type="InterPro" id="IPR000432">
    <property type="entry name" value="DNA_mismatch_repair_MutS_C"/>
</dbReference>
<dbReference type="InterPro" id="IPR016151">
    <property type="entry name" value="DNA_mismatch_repair_MutS_N"/>
</dbReference>
<evidence type="ECO:0000256" key="8">
    <source>
        <dbReference type="ARBA" id="ARBA00023242"/>
    </source>
</evidence>
<evidence type="ECO:0000256" key="10">
    <source>
        <dbReference type="SAM" id="Coils"/>
    </source>
</evidence>
<dbReference type="PROSITE" id="PS00486">
    <property type="entry name" value="DNA_MISMATCH_REPAIR_2"/>
    <property type="match status" value="1"/>
</dbReference>
<dbReference type="SUPFAM" id="SSF48334">
    <property type="entry name" value="DNA repair protein MutS, domain III"/>
    <property type="match status" value="1"/>
</dbReference>
<evidence type="ECO:0000313" key="13">
    <source>
        <dbReference type="Proteomes" id="UP001642540"/>
    </source>
</evidence>
<comment type="similarity">
    <text evidence="2 9">Belongs to the DNA mismatch repair MutS family.</text>
</comment>
<dbReference type="Gene3D" id="3.30.420.110">
    <property type="entry name" value="MutS, connector domain"/>
    <property type="match status" value="1"/>
</dbReference>
<keyword evidence="3 9" id="KW-0547">Nucleotide-binding</keyword>
<dbReference type="PANTHER" id="PTHR11361">
    <property type="entry name" value="DNA MISMATCH REPAIR PROTEIN MUTS FAMILY MEMBER"/>
    <property type="match status" value="1"/>
</dbReference>
<keyword evidence="10" id="KW-0175">Coiled coil</keyword>
<dbReference type="Gene3D" id="3.40.50.300">
    <property type="entry name" value="P-loop containing nucleotide triphosphate hydrolases"/>
    <property type="match status" value="1"/>
</dbReference>